<organism evidence="1 2">
    <name type="scientific">Pochonia chlamydosporia 170</name>
    <dbReference type="NCBI Taxonomy" id="1380566"/>
    <lineage>
        <taxon>Eukaryota</taxon>
        <taxon>Fungi</taxon>
        <taxon>Dikarya</taxon>
        <taxon>Ascomycota</taxon>
        <taxon>Pezizomycotina</taxon>
        <taxon>Sordariomycetes</taxon>
        <taxon>Hypocreomycetidae</taxon>
        <taxon>Hypocreales</taxon>
        <taxon>Clavicipitaceae</taxon>
        <taxon>Pochonia</taxon>
    </lineage>
</organism>
<keyword evidence="2" id="KW-1185">Reference proteome</keyword>
<gene>
    <name evidence="1" type="ORF">VFPPC_17855</name>
</gene>
<protein>
    <submittedName>
        <fullName evidence="1">Uncharacterized protein</fullName>
    </submittedName>
</protein>
<proteinExistence type="predicted"/>
<evidence type="ECO:0000313" key="2">
    <source>
        <dbReference type="Proteomes" id="UP000078397"/>
    </source>
</evidence>
<dbReference type="GeneID" id="33936761"/>
<reference evidence="1 2" key="1">
    <citation type="journal article" date="2016" name="PLoS Pathog.">
        <title>Biosynthesis of antibiotic leucinostatins in bio-control fungus Purpureocillium lilacinum and their inhibition on phytophthora revealed by genome mining.</title>
        <authorList>
            <person name="Wang G."/>
            <person name="Liu Z."/>
            <person name="Lin R."/>
            <person name="Li E."/>
            <person name="Mao Z."/>
            <person name="Ling J."/>
            <person name="Yang Y."/>
            <person name="Yin W.B."/>
            <person name="Xie B."/>
        </authorList>
    </citation>
    <scope>NUCLEOTIDE SEQUENCE [LARGE SCALE GENOMIC DNA]</scope>
    <source>
        <strain evidence="1">170</strain>
    </source>
</reference>
<accession>A0A219AQR6</accession>
<dbReference type="Proteomes" id="UP000078397">
    <property type="component" value="Unassembled WGS sequence"/>
</dbReference>
<dbReference type="KEGG" id="pchm:VFPPC_17855"/>
<evidence type="ECO:0000313" key="1">
    <source>
        <dbReference type="EMBL" id="OWT42952.1"/>
    </source>
</evidence>
<comment type="caution">
    <text evidence="1">The sequence shown here is derived from an EMBL/GenBank/DDBJ whole genome shotgun (WGS) entry which is preliminary data.</text>
</comment>
<dbReference type="RefSeq" id="XP_022285415.1">
    <property type="nucleotide sequence ID" value="XM_022429531.1"/>
</dbReference>
<name>A0A219AQR6_METCM</name>
<dbReference type="AlphaFoldDB" id="A0A219AQR6"/>
<sequence length="144" mass="15762">MAIPGLCIKTTSLSSPASIITLCNIKRKEGGVRAISSAVTQPEQGMLNKTMRLPATASRPVRCPMLHIHLQGLCFCLPHIALQLDSRLPGVGLLPAATSLRIPRGQVLKPHSGPSIARRTANYHRLVRAVPFENREKQHYIPTF</sequence>
<dbReference type="EMBL" id="LSBJ02000004">
    <property type="protein sequence ID" value="OWT42952.1"/>
    <property type="molecule type" value="Genomic_DNA"/>
</dbReference>